<dbReference type="InterPro" id="IPR003439">
    <property type="entry name" value="ABC_transporter-like_ATP-bd"/>
</dbReference>
<evidence type="ECO:0000256" key="4">
    <source>
        <dbReference type="ARBA" id="ARBA00022840"/>
    </source>
</evidence>
<dbReference type="EMBL" id="BAABGY010000011">
    <property type="protein sequence ID" value="GAA4338223.1"/>
    <property type="molecule type" value="Genomic_DNA"/>
</dbReference>
<keyword evidence="3" id="KW-0547">Nucleotide-binding</keyword>
<feature type="transmembrane region" description="Helical" evidence="7">
    <location>
        <begin position="280"/>
        <end position="301"/>
    </location>
</feature>
<dbReference type="PROSITE" id="PS50929">
    <property type="entry name" value="ABC_TM1F"/>
    <property type="match status" value="1"/>
</dbReference>
<dbReference type="Proteomes" id="UP001501725">
    <property type="component" value="Unassembled WGS sequence"/>
</dbReference>
<feature type="domain" description="ABC transporter" evidence="8">
    <location>
        <begin position="336"/>
        <end position="563"/>
    </location>
</feature>
<dbReference type="CDD" id="cd03228">
    <property type="entry name" value="ABCC_MRP_Like"/>
    <property type="match status" value="1"/>
</dbReference>
<evidence type="ECO:0000256" key="2">
    <source>
        <dbReference type="ARBA" id="ARBA00022692"/>
    </source>
</evidence>
<keyword evidence="4" id="KW-0067">ATP-binding</keyword>
<evidence type="ECO:0000256" key="6">
    <source>
        <dbReference type="ARBA" id="ARBA00023136"/>
    </source>
</evidence>
<name>A0ABP8HED9_9BACT</name>
<evidence type="ECO:0000313" key="11">
    <source>
        <dbReference type="Proteomes" id="UP001501725"/>
    </source>
</evidence>
<feature type="transmembrane region" description="Helical" evidence="7">
    <location>
        <begin position="57"/>
        <end position="79"/>
    </location>
</feature>
<feature type="transmembrane region" description="Helical" evidence="7">
    <location>
        <begin position="257"/>
        <end position="274"/>
    </location>
</feature>
<dbReference type="SMART" id="SM00382">
    <property type="entry name" value="AAA"/>
    <property type="match status" value="1"/>
</dbReference>
<dbReference type="InterPro" id="IPR003593">
    <property type="entry name" value="AAA+_ATPase"/>
</dbReference>
<dbReference type="InterPro" id="IPR036640">
    <property type="entry name" value="ABC1_TM_sf"/>
</dbReference>
<dbReference type="PANTHER" id="PTHR24221:SF654">
    <property type="entry name" value="ATP-BINDING CASSETTE SUB-FAMILY B MEMBER 6"/>
    <property type="match status" value="1"/>
</dbReference>
<dbReference type="PROSITE" id="PS50893">
    <property type="entry name" value="ABC_TRANSPORTER_2"/>
    <property type="match status" value="1"/>
</dbReference>
<dbReference type="SUPFAM" id="SSF90123">
    <property type="entry name" value="ABC transporter transmembrane region"/>
    <property type="match status" value="1"/>
</dbReference>
<accession>A0ABP8HED9</accession>
<evidence type="ECO:0000259" key="9">
    <source>
        <dbReference type="PROSITE" id="PS50929"/>
    </source>
</evidence>
<dbReference type="Gene3D" id="1.20.1560.10">
    <property type="entry name" value="ABC transporter type 1, transmembrane domain"/>
    <property type="match status" value="1"/>
</dbReference>
<dbReference type="RefSeq" id="WP_345257043.1">
    <property type="nucleotide sequence ID" value="NZ_BAABGY010000011.1"/>
</dbReference>
<dbReference type="PROSITE" id="PS00211">
    <property type="entry name" value="ABC_TRANSPORTER_1"/>
    <property type="match status" value="1"/>
</dbReference>
<evidence type="ECO:0000256" key="1">
    <source>
        <dbReference type="ARBA" id="ARBA00004651"/>
    </source>
</evidence>
<feature type="transmembrane region" description="Helical" evidence="7">
    <location>
        <begin position="140"/>
        <end position="163"/>
    </location>
</feature>
<sequence>MIDAAQHTWRTLTPAERRRFVLLCTCDIAIHLVDLAFLAALIWIVQAWTQPVEVRAAPAAPFALRSWLLLPVFFMAFLLKNGAAFAVARAQNAFAGKVALRLSRQALEAYQQIPFDRYVYTDSAAHIRSISFQPLEFCQYLLAGLQGILTQCVLIAVAIGAILLYDGRLFLLLLGVLLPPAAATFYGLRKRIARARIGIRNSNEVATQFLNEALRGYVEGSVHGAHPFLAARFTEARGVFARHFFGSLSLQALPPRIIETFAVGGLLLLLWLARSEALGPSLLITAGAFLAAAYKIIPGLVKVINLGGLMRAYAFTAAAAPAPRRSTDDAPSVRSLWLEHISFSYGASPVLRDLSVQAEAGDLVGISAPSGTGKSTLINLLLGFLEADAGTIRVNGAMRNATARQQLWPTVAYVPQQPFVLHDTMLRNILLSDEAPDEDRLRRALADAGFDAVLDAWPDGLQAIVAEGGRNLSGGQLQRLCLARALYRDATLLLLDEPASELDAESEKNLLRCLRRLATGGRIVLLITHRRQSLSYCTHTWTLHEPATTAAALADARFSGVGR</sequence>
<dbReference type="PANTHER" id="PTHR24221">
    <property type="entry name" value="ATP-BINDING CASSETTE SUB-FAMILY B"/>
    <property type="match status" value="1"/>
</dbReference>
<evidence type="ECO:0000256" key="7">
    <source>
        <dbReference type="SAM" id="Phobius"/>
    </source>
</evidence>
<proteinExistence type="predicted"/>
<dbReference type="InterPro" id="IPR011527">
    <property type="entry name" value="ABC1_TM_dom"/>
</dbReference>
<comment type="caution">
    <text evidence="10">The sequence shown here is derived from an EMBL/GenBank/DDBJ whole genome shotgun (WGS) entry which is preliminary data.</text>
</comment>
<evidence type="ECO:0000259" key="8">
    <source>
        <dbReference type="PROSITE" id="PS50893"/>
    </source>
</evidence>
<evidence type="ECO:0000256" key="3">
    <source>
        <dbReference type="ARBA" id="ARBA00022741"/>
    </source>
</evidence>
<dbReference type="Pfam" id="PF00005">
    <property type="entry name" value="ABC_tran"/>
    <property type="match status" value="1"/>
</dbReference>
<dbReference type="InterPro" id="IPR027417">
    <property type="entry name" value="P-loop_NTPase"/>
</dbReference>
<keyword evidence="5 7" id="KW-1133">Transmembrane helix</keyword>
<feature type="transmembrane region" description="Helical" evidence="7">
    <location>
        <begin position="20"/>
        <end position="45"/>
    </location>
</feature>
<organism evidence="10 11">
    <name type="scientific">Flaviaesturariibacter amylovorans</name>
    <dbReference type="NCBI Taxonomy" id="1084520"/>
    <lineage>
        <taxon>Bacteria</taxon>
        <taxon>Pseudomonadati</taxon>
        <taxon>Bacteroidota</taxon>
        <taxon>Chitinophagia</taxon>
        <taxon>Chitinophagales</taxon>
        <taxon>Chitinophagaceae</taxon>
        <taxon>Flaviaestuariibacter</taxon>
    </lineage>
</organism>
<dbReference type="Gene3D" id="3.40.50.300">
    <property type="entry name" value="P-loop containing nucleotide triphosphate hydrolases"/>
    <property type="match status" value="1"/>
</dbReference>
<feature type="domain" description="ABC transmembrane type-1" evidence="9">
    <location>
        <begin position="36"/>
        <end position="292"/>
    </location>
</feature>
<feature type="transmembrane region" description="Helical" evidence="7">
    <location>
        <begin position="169"/>
        <end position="188"/>
    </location>
</feature>
<keyword evidence="2 7" id="KW-0812">Transmembrane</keyword>
<keyword evidence="11" id="KW-1185">Reference proteome</keyword>
<dbReference type="SUPFAM" id="SSF52540">
    <property type="entry name" value="P-loop containing nucleoside triphosphate hydrolases"/>
    <property type="match status" value="1"/>
</dbReference>
<comment type="subcellular location">
    <subcellularLocation>
        <location evidence="1">Cell membrane</location>
        <topology evidence="1">Multi-pass membrane protein</topology>
    </subcellularLocation>
</comment>
<evidence type="ECO:0000313" key="10">
    <source>
        <dbReference type="EMBL" id="GAA4338223.1"/>
    </source>
</evidence>
<evidence type="ECO:0000256" key="5">
    <source>
        <dbReference type="ARBA" id="ARBA00022989"/>
    </source>
</evidence>
<evidence type="ECO:0008006" key="12">
    <source>
        <dbReference type="Google" id="ProtNLM"/>
    </source>
</evidence>
<protein>
    <recommendedName>
        <fullName evidence="12">ABC transporter ATP-binding protein</fullName>
    </recommendedName>
</protein>
<dbReference type="InterPro" id="IPR039421">
    <property type="entry name" value="Type_1_exporter"/>
</dbReference>
<reference evidence="11" key="1">
    <citation type="journal article" date="2019" name="Int. J. Syst. Evol. Microbiol.">
        <title>The Global Catalogue of Microorganisms (GCM) 10K type strain sequencing project: providing services to taxonomists for standard genome sequencing and annotation.</title>
        <authorList>
            <consortium name="The Broad Institute Genomics Platform"/>
            <consortium name="The Broad Institute Genome Sequencing Center for Infectious Disease"/>
            <person name="Wu L."/>
            <person name="Ma J."/>
        </authorList>
    </citation>
    <scope>NUCLEOTIDE SEQUENCE [LARGE SCALE GENOMIC DNA]</scope>
    <source>
        <strain evidence="11">JCM 17919</strain>
    </source>
</reference>
<keyword evidence="6 7" id="KW-0472">Membrane</keyword>
<dbReference type="InterPro" id="IPR017871">
    <property type="entry name" value="ABC_transporter-like_CS"/>
</dbReference>
<gene>
    <name evidence="10" type="ORF">GCM10023184_34520</name>
</gene>